<name>A0ABW3J7Z7_9HYPH</name>
<dbReference type="RefSeq" id="WP_379086021.1">
    <property type="nucleotide sequence ID" value="NZ_JBHTJO010000001.1"/>
</dbReference>
<evidence type="ECO:0000313" key="2">
    <source>
        <dbReference type="Proteomes" id="UP001597102"/>
    </source>
</evidence>
<proteinExistence type="predicted"/>
<keyword evidence="2" id="KW-1185">Reference proteome</keyword>
<dbReference type="Pfam" id="PF12952">
    <property type="entry name" value="DUF3841"/>
    <property type="match status" value="1"/>
</dbReference>
<reference evidence="2" key="1">
    <citation type="journal article" date="2019" name="Int. J. Syst. Evol. Microbiol.">
        <title>The Global Catalogue of Microorganisms (GCM) 10K type strain sequencing project: providing services to taxonomists for standard genome sequencing and annotation.</title>
        <authorList>
            <consortium name="The Broad Institute Genomics Platform"/>
            <consortium name="The Broad Institute Genome Sequencing Center for Infectious Disease"/>
            <person name="Wu L."/>
            <person name="Ma J."/>
        </authorList>
    </citation>
    <scope>NUCLEOTIDE SEQUENCE [LARGE SCALE GENOMIC DNA]</scope>
    <source>
        <strain evidence="2">CCUG 61697</strain>
    </source>
</reference>
<protein>
    <submittedName>
        <fullName evidence="1">DUF3841 domain-containing protein</fullName>
    </submittedName>
</protein>
<dbReference type="EMBL" id="JBHTJO010000001">
    <property type="protein sequence ID" value="MFD0986249.1"/>
    <property type="molecule type" value="Genomic_DNA"/>
</dbReference>
<comment type="caution">
    <text evidence="1">The sequence shown here is derived from an EMBL/GenBank/DDBJ whole genome shotgun (WGS) entry which is preliminary data.</text>
</comment>
<evidence type="ECO:0000313" key="1">
    <source>
        <dbReference type="EMBL" id="MFD0986249.1"/>
    </source>
</evidence>
<accession>A0ABW3J7Z7</accession>
<dbReference type="InterPro" id="IPR024211">
    <property type="entry name" value="DUF3841"/>
</dbReference>
<gene>
    <name evidence="1" type="ORF">ACFQ2F_03985</name>
</gene>
<organism evidence="1 2">
    <name type="scientific">Methyloligella solikamskensis</name>
    <dbReference type="NCBI Taxonomy" id="1177756"/>
    <lineage>
        <taxon>Bacteria</taxon>
        <taxon>Pseudomonadati</taxon>
        <taxon>Pseudomonadota</taxon>
        <taxon>Alphaproteobacteria</taxon>
        <taxon>Hyphomicrobiales</taxon>
        <taxon>Hyphomicrobiaceae</taxon>
        <taxon>Methyloligella</taxon>
    </lineage>
</organism>
<sequence length="198" mass="23402">MRLWTIQTKAAWDYLQKHGVLRASRKHQSEDWPLAYKWMTDQLSKRVGPPPSNGMIPLWGWYQCRGQSRKRPDLRFWRFRTNPPGKYTLIECDLPDEHVVLSDYDAWHIILNEGFVSVTDDDDDEYYAGCRQYELTPTPELAEELNRTLYGSWERVIDMEALTEPGYYAMDRKSIQACFWEIKQDQIKSAKPFTSVGR</sequence>
<dbReference type="Proteomes" id="UP001597102">
    <property type="component" value="Unassembled WGS sequence"/>
</dbReference>